<evidence type="ECO:0000313" key="2">
    <source>
        <dbReference type="EMBL" id="PUZ28949.1"/>
    </source>
</evidence>
<feature type="region of interest" description="Disordered" evidence="1">
    <location>
        <begin position="186"/>
        <end position="205"/>
    </location>
</feature>
<protein>
    <submittedName>
        <fullName evidence="2">Uncharacterized protein</fullName>
    </submittedName>
</protein>
<keyword evidence="3" id="KW-1185">Reference proteome</keyword>
<dbReference type="Proteomes" id="UP000244450">
    <property type="component" value="Unassembled WGS sequence"/>
</dbReference>
<organism evidence="2 3">
    <name type="scientific">Chitinophaga parva</name>
    <dbReference type="NCBI Taxonomy" id="2169414"/>
    <lineage>
        <taxon>Bacteria</taxon>
        <taxon>Pseudomonadati</taxon>
        <taxon>Bacteroidota</taxon>
        <taxon>Chitinophagia</taxon>
        <taxon>Chitinophagales</taxon>
        <taxon>Chitinophagaceae</taxon>
        <taxon>Chitinophaga</taxon>
    </lineage>
</organism>
<dbReference type="EMBL" id="QCYK01000001">
    <property type="protein sequence ID" value="PUZ28949.1"/>
    <property type="molecule type" value="Genomic_DNA"/>
</dbReference>
<accession>A0A2T7BMS6</accession>
<feature type="compositionally biased region" description="Polar residues" evidence="1">
    <location>
        <begin position="186"/>
        <end position="197"/>
    </location>
</feature>
<evidence type="ECO:0000313" key="3">
    <source>
        <dbReference type="Proteomes" id="UP000244450"/>
    </source>
</evidence>
<sequence>MPEGYFAALPDQVMQRIRAAEDAEVADILGTLPKISPLTAPAPGYFSQLGSQVMQRIHHEEASTSLEEAREIDGILAGLPRNHPFTPAPPAYFETLGSQVMGRIQQEEEGAGVVPMKQPHRTWVKWAVAACTAGILATAGILRYSAGSDNAGPLAKVSDQELVDYLQSHNDEFDNDAIYASVSNTTATPEQQKTQPGVQLDDVSTDDLNQYIETTNTNDL</sequence>
<reference evidence="2 3" key="1">
    <citation type="submission" date="2018-04" db="EMBL/GenBank/DDBJ databases">
        <title>Chitinophaga fuyangensis sp. nov., isolated from soil in a chemical factory.</title>
        <authorList>
            <person name="Chen K."/>
        </authorList>
    </citation>
    <scope>NUCLEOTIDE SEQUENCE [LARGE SCALE GENOMIC DNA]</scope>
    <source>
        <strain evidence="2 3">LY-1</strain>
    </source>
</reference>
<gene>
    <name evidence="2" type="ORF">DCC81_05610</name>
</gene>
<evidence type="ECO:0000256" key="1">
    <source>
        <dbReference type="SAM" id="MobiDB-lite"/>
    </source>
</evidence>
<proteinExistence type="predicted"/>
<comment type="caution">
    <text evidence="2">The sequence shown here is derived from an EMBL/GenBank/DDBJ whole genome shotgun (WGS) entry which is preliminary data.</text>
</comment>
<dbReference type="AlphaFoldDB" id="A0A2T7BMS6"/>
<name>A0A2T7BMS6_9BACT</name>